<dbReference type="Proteomes" id="UP000827872">
    <property type="component" value="Linkage Group LG11"/>
</dbReference>
<name>A0ACB8FU53_9SAUR</name>
<proteinExistence type="predicted"/>
<comment type="caution">
    <text evidence="1">The sequence shown here is derived from an EMBL/GenBank/DDBJ whole genome shotgun (WGS) entry which is preliminary data.</text>
</comment>
<sequence length="99" mass="10983">MEILYPVDQSKDSIIEVGEVVGGRMVVVAIFKNLAKTSKPGVLLVILRFQGEVCENWVSLLDNMLLPILLLHGRQEKILGPALSSVAANLPQYLFLPRR</sequence>
<evidence type="ECO:0000313" key="1">
    <source>
        <dbReference type="EMBL" id="KAH8010777.1"/>
    </source>
</evidence>
<keyword evidence="2" id="KW-1185">Reference proteome</keyword>
<evidence type="ECO:0000313" key="2">
    <source>
        <dbReference type="Proteomes" id="UP000827872"/>
    </source>
</evidence>
<reference evidence="1" key="1">
    <citation type="submission" date="2021-08" db="EMBL/GenBank/DDBJ databases">
        <title>The first chromosome-level gecko genome reveals the dynamic sex chromosomes of Neotropical dwarf geckos (Sphaerodactylidae: Sphaerodactylus).</title>
        <authorList>
            <person name="Pinto B.J."/>
            <person name="Keating S.E."/>
            <person name="Gamble T."/>
        </authorList>
    </citation>
    <scope>NUCLEOTIDE SEQUENCE</scope>
    <source>
        <strain evidence="1">TG3544</strain>
    </source>
</reference>
<gene>
    <name evidence="1" type="ORF">K3G42_012805</name>
</gene>
<dbReference type="EMBL" id="CM037624">
    <property type="protein sequence ID" value="KAH8010777.1"/>
    <property type="molecule type" value="Genomic_DNA"/>
</dbReference>
<accession>A0ACB8FU53</accession>
<protein>
    <submittedName>
        <fullName evidence="1">Uncharacterized protein</fullName>
    </submittedName>
</protein>
<organism evidence="1 2">
    <name type="scientific">Sphaerodactylus townsendi</name>
    <dbReference type="NCBI Taxonomy" id="933632"/>
    <lineage>
        <taxon>Eukaryota</taxon>
        <taxon>Metazoa</taxon>
        <taxon>Chordata</taxon>
        <taxon>Craniata</taxon>
        <taxon>Vertebrata</taxon>
        <taxon>Euteleostomi</taxon>
        <taxon>Lepidosauria</taxon>
        <taxon>Squamata</taxon>
        <taxon>Bifurcata</taxon>
        <taxon>Gekkota</taxon>
        <taxon>Sphaerodactylidae</taxon>
        <taxon>Sphaerodactylus</taxon>
    </lineage>
</organism>